<reference evidence="1 2" key="1">
    <citation type="submission" date="2018-06" db="EMBL/GenBank/DDBJ databases">
        <title>Genomic Encyclopedia of Type Strains, Phase IV (KMG-IV): sequencing the most valuable type-strain genomes for metagenomic binning, comparative biology and taxonomic classification.</title>
        <authorList>
            <person name="Goeker M."/>
        </authorList>
    </citation>
    <scope>NUCLEOTIDE SEQUENCE [LARGE SCALE GENOMIC DNA]</scope>
    <source>
        <strain evidence="1 2">DSM 25532</strain>
    </source>
</reference>
<accession>A0A366HTF5</accession>
<proteinExistence type="predicted"/>
<comment type="caution">
    <text evidence="1">The sequence shown here is derived from an EMBL/GenBank/DDBJ whole genome shotgun (WGS) entry which is preliminary data.</text>
</comment>
<keyword evidence="2" id="KW-1185">Reference proteome</keyword>
<dbReference type="Proteomes" id="UP000253426">
    <property type="component" value="Unassembled WGS sequence"/>
</dbReference>
<gene>
    <name evidence="1" type="ORF">DES53_102920</name>
</gene>
<name>A0A366HTF5_9BACT</name>
<protein>
    <submittedName>
        <fullName evidence="1">Uncharacterized protein</fullName>
    </submittedName>
</protein>
<sequence>MSKSPSGRLHLGFWVTAGVLLYVASCPPVEAWHESERYSSATNTVGSGPAPRRGSIQGEQFEILELDIIAPVPRPKWMQFLYAPVHFMEQFPSFAAVFQRYRLWCEELFYEGPR</sequence>
<dbReference type="EMBL" id="QNRR01000002">
    <property type="protein sequence ID" value="RBP46529.1"/>
    <property type="molecule type" value="Genomic_DNA"/>
</dbReference>
<evidence type="ECO:0000313" key="1">
    <source>
        <dbReference type="EMBL" id="RBP46529.1"/>
    </source>
</evidence>
<dbReference type="AlphaFoldDB" id="A0A366HTF5"/>
<organism evidence="1 2">
    <name type="scientific">Roseimicrobium gellanilyticum</name>
    <dbReference type="NCBI Taxonomy" id="748857"/>
    <lineage>
        <taxon>Bacteria</taxon>
        <taxon>Pseudomonadati</taxon>
        <taxon>Verrucomicrobiota</taxon>
        <taxon>Verrucomicrobiia</taxon>
        <taxon>Verrucomicrobiales</taxon>
        <taxon>Verrucomicrobiaceae</taxon>
        <taxon>Roseimicrobium</taxon>
    </lineage>
</organism>
<evidence type="ECO:0000313" key="2">
    <source>
        <dbReference type="Proteomes" id="UP000253426"/>
    </source>
</evidence>